<feature type="active site" evidence="14">
    <location>
        <position position="247"/>
    </location>
</feature>
<evidence type="ECO:0000313" key="17">
    <source>
        <dbReference type="EMBL" id="OGC21856.1"/>
    </source>
</evidence>
<evidence type="ECO:0000256" key="4">
    <source>
        <dbReference type="ARBA" id="ARBA00022679"/>
    </source>
</evidence>
<dbReference type="EMBL" id="MEUB01000035">
    <property type="protein sequence ID" value="OGC21856.1"/>
    <property type="molecule type" value="Genomic_DNA"/>
</dbReference>
<evidence type="ECO:0000256" key="11">
    <source>
        <dbReference type="ARBA" id="ARBA00052407"/>
    </source>
</evidence>
<comment type="pathway">
    <text evidence="1 14">Lipid metabolism; fatty acid biosynthesis.</text>
</comment>
<dbReference type="PANTHER" id="PTHR43091:SF1">
    <property type="entry name" value="BETA-KETOACYL-[ACYL-CARRIER-PROTEIN] SYNTHASE III, CHLOROPLASTIC"/>
    <property type="match status" value="1"/>
</dbReference>
<evidence type="ECO:0000256" key="5">
    <source>
        <dbReference type="ARBA" id="ARBA00022832"/>
    </source>
</evidence>
<dbReference type="FunFam" id="3.40.47.10:FF:000004">
    <property type="entry name" value="3-oxoacyl-[acyl-carrier-protein] synthase 3"/>
    <property type="match status" value="1"/>
</dbReference>
<dbReference type="AlphaFoldDB" id="A0A1F4SN34"/>
<dbReference type="GO" id="GO:0006633">
    <property type="term" value="P:fatty acid biosynthetic process"/>
    <property type="evidence" value="ECO:0007669"/>
    <property type="project" value="UniProtKB-UniRule"/>
</dbReference>
<dbReference type="InterPro" id="IPR004655">
    <property type="entry name" value="FabH"/>
</dbReference>
<comment type="subcellular location">
    <subcellularLocation>
        <location evidence="14">Cytoplasm</location>
    </subcellularLocation>
</comment>
<dbReference type="NCBIfam" id="NF006829">
    <property type="entry name" value="PRK09352.1"/>
    <property type="match status" value="1"/>
</dbReference>
<keyword evidence="3 14" id="KW-0444">Lipid biosynthesis</keyword>
<comment type="catalytic activity">
    <reaction evidence="11">
        <text>(2S)-2-methylbutanoyl-CoA + malonyl-[ACP] + H(+) = (4S)-4-methyl-3-oxohexanoyl-[ACP] + CO2 + CoA</text>
        <dbReference type="Rhea" id="RHEA:42276"/>
        <dbReference type="Rhea" id="RHEA-COMP:9623"/>
        <dbReference type="Rhea" id="RHEA-COMP:17148"/>
        <dbReference type="ChEBI" id="CHEBI:15378"/>
        <dbReference type="ChEBI" id="CHEBI:16526"/>
        <dbReference type="ChEBI" id="CHEBI:57287"/>
        <dbReference type="ChEBI" id="CHEBI:78449"/>
        <dbReference type="ChEBI" id="CHEBI:88166"/>
        <dbReference type="ChEBI" id="CHEBI:167462"/>
        <dbReference type="EC" id="2.3.1.300"/>
    </reaction>
    <physiologicalReaction direction="left-to-right" evidence="11">
        <dbReference type="Rhea" id="RHEA:42277"/>
    </physiologicalReaction>
</comment>
<evidence type="ECO:0000256" key="8">
    <source>
        <dbReference type="ARBA" id="ARBA00023268"/>
    </source>
</evidence>
<evidence type="ECO:0000256" key="14">
    <source>
        <dbReference type="HAMAP-Rule" id="MF_01815"/>
    </source>
</evidence>
<organism evidence="17 18">
    <name type="scientific">candidate division WOR-1 bacterium RIFOXYB2_FULL_37_13</name>
    <dbReference type="NCBI Taxonomy" id="1802579"/>
    <lineage>
        <taxon>Bacteria</taxon>
        <taxon>Bacillati</taxon>
        <taxon>Saganbacteria</taxon>
    </lineage>
</organism>
<comment type="subunit">
    <text evidence="14">Homodimer.</text>
</comment>
<comment type="domain">
    <text evidence="14">The last Arg residue of the ACP-binding site is essential for the weak association between ACP/AcpP and FabH.</text>
</comment>
<gene>
    <name evidence="14" type="primary">fabH</name>
    <name evidence="17" type="ORF">A2310_01060</name>
</gene>
<evidence type="ECO:0000256" key="1">
    <source>
        <dbReference type="ARBA" id="ARBA00005194"/>
    </source>
</evidence>
<evidence type="ECO:0000256" key="10">
    <source>
        <dbReference type="ARBA" id="ARBA00051096"/>
    </source>
</evidence>
<evidence type="ECO:0000256" key="6">
    <source>
        <dbReference type="ARBA" id="ARBA00023098"/>
    </source>
</evidence>
<dbReference type="EC" id="2.3.1.180" evidence="14"/>
<accession>A0A1F4SN34</accession>
<keyword evidence="14" id="KW-0963">Cytoplasm</keyword>
<comment type="caution">
    <text evidence="17">The sequence shown here is derived from an EMBL/GenBank/DDBJ whole genome shotgun (WGS) entry which is preliminary data.</text>
</comment>
<feature type="active site" evidence="14">
    <location>
        <position position="112"/>
    </location>
</feature>
<dbReference type="GO" id="GO:0005737">
    <property type="term" value="C:cytoplasm"/>
    <property type="evidence" value="ECO:0007669"/>
    <property type="project" value="UniProtKB-SubCell"/>
</dbReference>
<evidence type="ECO:0000313" key="18">
    <source>
        <dbReference type="Proteomes" id="UP000178417"/>
    </source>
</evidence>
<feature type="active site" evidence="14">
    <location>
        <position position="277"/>
    </location>
</feature>
<feature type="region of interest" description="ACP-binding" evidence="14">
    <location>
        <begin position="248"/>
        <end position="252"/>
    </location>
</feature>
<evidence type="ECO:0000256" key="2">
    <source>
        <dbReference type="ARBA" id="ARBA00008642"/>
    </source>
</evidence>
<dbReference type="Pfam" id="PF08545">
    <property type="entry name" value="ACP_syn_III"/>
    <property type="match status" value="1"/>
</dbReference>
<comment type="function">
    <text evidence="14">Catalyzes the condensation reaction of fatty acid synthesis by the addition to an acyl acceptor of two carbons from malonyl-ACP. Catalyzes the first condensation reaction which initiates fatty acid synthesis and may therefore play a role in governing the total rate of fatty acid production. Possesses both acetoacetyl-ACP synthase and acetyl transacylase activities. Its substrate specificity determines the biosynthesis of branched-chain and/or straight-chain of fatty acids.</text>
</comment>
<dbReference type="GO" id="GO:0033818">
    <property type="term" value="F:beta-ketoacyl-acyl-carrier-protein synthase III activity"/>
    <property type="evidence" value="ECO:0007669"/>
    <property type="project" value="UniProtKB-UniRule"/>
</dbReference>
<name>A0A1F4SN34_UNCSA</name>
<evidence type="ECO:0000256" key="9">
    <source>
        <dbReference type="ARBA" id="ARBA00023315"/>
    </source>
</evidence>
<keyword evidence="5 14" id="KW-0276">Fatty acid metabolism</keyword>
<dbReference type="InterPro" id="IPR016039">
    <property type="entry name" value="Thiolase-like"/>
</dbReference>
<dbReference type="Pfam" id="PF08541">
    <property type="entry name" value="ACP_syn_III_C"/>
    <property type="match status" value="1"/>
</dbReference>
<keyword evidence="9 14" id="KW-0012">Acyltransferase</keyword>
<evidence type="ECO:0000256" key="7">
    <source>
        <dbReference type="ARBA" id="ARBA00023160"/>
    </source>
</evidence>
<keyword evidence="7 14" id="KW-0275">Fatty acid biosynthesis</keyword>
<dbReference type="UniPathway" id="UPA00094"/>
<comment type="catalytic activity">
    <reaction evidence="12">
        <text>2-methylpropanoyl-CoA + malonyl-[ACP] + H(+) = 4-methyl-3-oxopentanoyl-[ACP] + CO2 + CoA</text>
        <dbReference type="Rhea" id="RHEA:42268"/>
        <dbReference type="Rhea" id="RHEA-COMP:9623"/>
        <dbReference type="Rhea" id="RHEA-COMP:9940"/>
        <dbReference type="ChEBI" id="CHEBI:15378"/>
        <dbReference type="ChEBI" id="CHEBI:16526"/>
        <dbReference type="ChEBI" id="CHEBI:57287"/>
        <dbReference type="ChEBI" id="CHEBI:57338"/>
        <dbReference type="ChEBI" id="CHEBI:78449"/>
        <dbReference type="ChEBI" id="CHEBI:78820"/>
        <dbReference type="EC" id="2.3.1.300"/>
    </reaction>
    <physiologicalReaction direction="left-to-right" evidence="12">
        <dbReference type="Rhea" id="RHEA:42269"/>
    </physiologicalReaction>
</comment>
<sequence>MKAKIIGTGSYVPPKIITNDDLSKIVDTSDEWIRSRTGIEERRVSDPQTATSDLAYFAAKRALLSSKTDPMSIDLILVATCSPDTLFPSVSCIIQDRLGAQNAAAMDLSAACSGFNFALATAASFIESGNYKNILVVGADTLTKYLDWTDRNTCILFGDGAGAVMLKATDEDCGVLSSYLKAKGEDGKFLVMPGGGSRDPEMKNKRFIRMEGKEVFKFAVKALEESVLEVLKLSGMDISDIDFVIPHQANIRIIDHVIKKFNLPKDKVYVNLQKYGNTSAASIPMALDEAVAGNKIKKGDIVVLSGFGAGLTYAANLVKWG</sequence>
<keyword evidence="4 14" id="KW-0808">Transferase</keyword>
<dbReference type="STRING" id="1802579.A2310_01060"/>
<dbReference type="CDD" id="cd00830">
    <property type="entry name" value="KAS_III"/>
    <property type="match status" value="1"/>
</dbReference>
<evidence type="ECO:0000256" key="3">
    <source>
        <dbReference type="ARBA" id="ARBA00022516"/>
    </source>
</evidence>
<dbReference type="InterPro" id="IPR013747">
    <property type="entry name" value="ACP_syn_III_C"/>
</dbReference>
<dbReference type="NCBIfam" id="TIGR00747">
    <property type="entry name" value="fabH"/>
    <property type="match status" value="1"/>
</dbReference>
<dbReference type="GO" id="GO:0004315">
    <property type="term" value="F:3-oxoacyl-[acyl-carrier-protein] synthase activity"/>
    <property type="evidence" value="ECO:0007669"/>
    <property type="project" value="InterPro"/>
</dbReference>
<keyword evidence="8 14" id="KW-0511">Multifunctional enzyme</keyword>
<keyword evidence="6 14" id="KW-0443">Lipid metabolism</keyword>
<dbReference type="InterPro" id="IPR013751">
    <property type="entry name" value="ACP_syn_III_N"/>
</dbReference>
<feature type="domain" description="Beta-ketoacyl-[acyl-carrier-protein] synthase III N-terminal" evidence="16">
    <location>
        <begin position="106"/>
        <end position="184"/>
    </location>
</feature>
<comment type="catalytic activity">
    <reaction evidence="13">
        <text>3-methylbutanoyl-CoA + malonyl-[ACP] + H(+) = 5-methyl-3-oxohexanoyl-[ACP] + CO2 + CoA</text>
        <dbReference type="Rhea" id="RHEA:42272"/>
        <dbReference type="Rhea" id="RHEA-COMP:9623"/>
        <dbReference type="Rhea" id="RHEA-COMP:9941"/>
        <dbReference type="ChEBI" id="CHEBI:15378"/>
        <dbReference type="ChEBI" id="CHEBI:16526"/>
        <dbReference type="ChEBI" id="CHEBI:57287"/>
        <dbReference type="ChEBI" id="CHEBI:57345"/>
        <dbReference type="ChEBI" id="CHEBI:78449"/>
        <dbReference type="ChEBI" id="CHEBI:78822"/>
        <dbReference type="EC" id="2.3.1.300"/>
    </reaction>
    <physiologicalReaction direction="left-to-right" evidence="13">
        <dbReference type="Rhea" id="RHEA:42273"/>
    </physiologicalReaction>
</comment>
<evidence type="ECO:0000259" key="15">
    <source>
        <dbReference type="Pfam" id="PF08541"/>
    </source>
</evidence>
<dbReference type="HAMAP" id="MF_01815">
    <property type="entry name" value="FabH"/>
    <property type="match status" value="1"/>
</dbReference>
<evidence type="ECO:0000256" key="12">
    <source>
        <dbReference type="ARBA" id="ARBA00052467"/>
    </source>
</evidence>
<comment type="similarity">
    <text evidence="2 14">Belongs to the thiolase-like superfamily. FabH family.</text>
</comment>
<reference evidence="17 18" key="1">
    <citation type="journal article" date="2016" name="Nat. Commun.">
        <title>Thousands of microbial genomes shed light on interconnected biogeochemical processes in an aquifer system.</title>
        <authorList>
            <person name="Anantharaman K."/>
            <person name="Brown C.T."/>
            <person name="Hug L.A."/>
            <person name="Sharon I."/>
            <person name="Castelle C.J."/>
            <person name="Probst A.J."/>
            <person name="Thomas B.C."/>
            <person name="Singh A."/>
            <person name="Wilkins M.J."/>
            <person name="Karaoz U."/>
            <person name="Brodie E.L."/>
            <person name="Williams K.H."/>
            <person name="Hubbard S.S."/>
            <person name="Banfield J.F."/>
        </authorList>
    </citation>
    <scope>NUCLEOTIDE SEQUENCE [LARGE SCALE GENOMIC DNA]</scope>
</reference>
<evidence type="ECO:0000256" key="13">
    <source>
        <dbReference type="ARBA" id="ARBA00052985"/>
    </source>
</evidence>
<comment type="catalytic activity">
    <reaction evidence="10">
        <text>malonyl-[ACP] + acetyl-CoA + H(+) = 3-oxobutanoyl-[ACP] + CO2 + CoA</text>
        <dbReference type="Rhea" id="RHEA:12080"/>
        <dbReference type="Rhea" id="RHEA-COMP:9623"/>
        <dbReference type="Rhea" id="RHEA-COMP:9625"/>
        <dbReference type="ChEBI" id="CHEBI:15378"/>
        <dbReference type="ChEBI" id="CHEBI:16526"/>
        <dbReference type="ChEBI" id="CHEBI:57287"/>
        <dbReference type="ChEBI" id="CHEBI:57288"/>
        <dbReference type="ChEBI" id="CHEBI:78449"/>
        <dbReference type="ChEBI" id="CHEBI:78450"/>
        <dbReference type="EC" id="2.3.1.180"/>
    </reaction>
    <physiologicalReaction direction="left-to-right" evidence="10">
        <dbReference type="Rhea" id="RHEA:12081"/>
    </physiologicalReaction>
</comment>
<dbReference type="PANTHER" id="PTHR43091">
    <property type="entry name" value="3-OXOACYL-[ACYL-CARRIER-PROTEIN] SYNTHASE"/>
    <property type="match status" value="1"/>
</dbReference>
<proteinExistence type="inferred from homology"/>
<feature type="domain" description="Beta-ketoacyl-[acyl-carrier-protein] synthase III C-terminal" evidence="15">
    <location>
        <begin position="232"/>
        <end position="320"/>
    </location>
</feature>
<dbReference type="Gene3D" id="3.40.47.10">
    <property type="match status" value="1"/>
</dbReference>
<protein>
    <recommendedName>
        <fullName evidence="14">Beta-ketoacyl-[acyl-carrier-protein] synthase III</fullName>
        <shortName evidence="14">Beta-ketoacyl-ACP synthase III</shortName>
        <shortName evidence="14">KAS III</shortName>
        <ecNumber evidence="14">2.3.1.180</ecNumber>
    </recommendedName>
    <alternativeName>
        <fullName evidence="14">3-oxoacyl-[acyl-carrier-protein] synthase 3</fullName>
    </alternativeName>
    <alternativeName>
        <fullName evidence="14">3-oxoacyl-[acyl-carrier-protein] synthase III</fullName>
    </alternativeName>
</protein>
<dbReference type="SUPFAM" id="SSF53901">
    <property type="entry name" value="Thiolase-like"/>
    <property type="match status" value="1"/>
</dbReference>
<evidence type="ECO:0000259" key="16">
    <source>
        <dbReference type="Pfam" id="PF08545"/>
    </source>
</evidence>
<dbReference type="Proteomes" id="UP000178417">
    <property type="component" value="Unassembled WGS sequence"/>
</dbReference>